<evidence type="ECO:0000256" key="1">
    <source>
        <dbReference type="SAM" id="SignalP"/>
    </source>
</evidence>
<comment type="caution">
    <text evidence="2">The sequence shown here is derived from an EMBL/GenBank/DDBJ whole genome shotgun (WGS) entry which is preliminary data.</text>
</comment>
<proteinExistence type="predicted"/>
<name>A0A4R0XVY3_9MOLU</name>
<evidence type="ECO:0000313" key="2">
    <source>
        <dbReference type="EMBL" id="TCG11966.1"/>
    </source>
</evidence>
<feature type="signal peptide" evidence="1">
    <location>
        <begin position="1"/>
        <end position="35"/>
    </location>
</feature>
<dbReference type="OrthoDB" id="9821447at2"/>
<evidence type="ECO:0000313" key="3">
    <source>
        <dbReference type="Proteomes" id="UP000291072"/>
    </source>
</evidence>
<protein>
    <submittedName>
        <fullName evidence="2">Uncharacterized protein</fullName>
    </submittedName>
</protein>
<dbReference type="Proteomes" id="UP000291072">
    <property type="component" value="Unassembled WGS sequence"/>
</dbReference>
<keyword evidence="3" id="KW-1185">Reference proteome</keyword>
<dbReference type="RefSeq" id="WP_131613109.1">
    <property type="nucleotide sequence ID" value="NZ_PSZP01000002.1"/>
</dbReference>
<organism evidence="2 3">
    <name type="scientific">Mycoplasma todarodis</name>
    <dbReference type="NCBI Taxonomy" id="1937191"/>
    <lineage>
        <taxon>Bacteria</taxon>
        <taxon>Bacillati</taxon>
        <taxon>Mycoplasmatota</taxon>
        <taxon>Mollicutes</taxon>
        <taxon>Mycoplasmataceae</taxon>
        <taxon>Mycoplasma</taxon>
    </lineage>
</organism>
<dbReference type="AlphaFoldDB" id="A0A4R0XVY3"/>
<reference evidence="2 3" key="1">
    <citation type="submission" date="2018-02" db="EMBL/GenBank/DDBJ databases">
        <title>Mycoplasma marinum and Mycoplasma todarodis sp. nov., moderately halophilic and psychrotolerant mycoplasmas isolated from cephalopods.</title>
        <authorList>
            <person name="Viver T."/>
        </authorList>
    </citation>
    <scope>NUCLEOTIDE SEQUENCE [LARGE SCALE GENOMIC DNA]</scope>
    <source>
        <strain evidence="2 3">5H</strain>
    </source>
</reference>
<dbReference type="EMBL" id="PSZP01000002">
    <property type="protein sequence ID" value="TCG11966.1"/>
    <property type="molecule type" value="Genomic_DNA"/>
</dbReference>
<feature type="chain" id="PRO_5020838663" evidence="1">
    <location>
        <begin position="36"/>
        <end position="758"/>
    </location>
</feature>
<accession>A0A4R0XVY3</accession>
<gene>
    <name evidence="2" type="ORF">C4B25_00480</name>
</gene>
<sequence>MKRNKFTTKKSKKVFTFLSLMGMSVVPIIAATSLAAPVAEQNAHQKILFDGHLFDDYEQALNYFISQKTGIINKELKYGDVSRAMVNLNTGELNGEQLGTVGKDNASVVYKTAFGRGERVYGKALRSYVNPIFTQARFTYPGTDKTFVKREDAQAELDSNVYSDHVFYYKIVNNLFEKKLNQKNITAVNALFNKGEILLNPFNKSQINELKKYLTQSEIINKMGEVFANKWTTNKKTDENNGFNIGIYARKNKEANFEEFTYTENNDISKEIYNKIEKDYNTNMGSAKNTEFSVNHDFITNSDDGFWTSWDVDHTNFDFSFTDVKKSNRSIDDHGETSEEKKVSFNKEDANHSFDGSGLHLKMKYKQDGDDENTTLDISGVKREESKYNSKNDKQLLRMPFMPQGFEEKIEASHKSRFNWKSEISNLSVESVSGKWDHENFHGHGAGIMTHHKRHTFQMKKVNLSYDITKVYKDKNIDISKKTNSLNYLTQSYGQTNIKQVIKYNGIPLFEINKNENGEYTLKNISNEKEYHSGKIIKASNESVWTKYSQKTTIENAFSEFNKIKVNNKINSNDVSLLNMGDGQNKKNDNQEKVSIGLYWGGKFFYSKKQYFSYIISDEVNVIDAKLSGSIIQEGDIAFTEGQLDNQEKKNKPIVTSVFVMFSIDGKPLIDDESIIDNSRYDSIQLMNRNMEYNKDRTTIDREHIFVQKPGGKWKIVSNEIHSIYSVKLKTKKYFATYQNVRDYLLDFIKINSNKVNV</sequence>
<keyword evidence="1" id="KW-0732">Signal</keyword>